<evidence type="ECO:0000313" key="2">
    <source>
        <dbReference type="Proteomes" id="UP000727506"/>
    </source>
</evidence>
<evidence type="ECO:0000313" key="1">
    <source>
        <dbReference type="EMBL" id="MBS6941166.1"/>
    </source>
</evidence>
<dbReference type="EMBL" id="JAGZSV010000126">
    <property type="protein sequence ID" value="MBS6941166.1"/>
    <property type="molecule type" value="Genomic_DNA"/>
</dbReference>
<organism evidence="1 2">
    <name type="scientific">Slackia piriformis</name>
    <dbReference type="NCBI Taxonomy" id="626934"/>
    <lineage>
        <taxon>Bacteria</taxon>
        <taxon>Bacillati</taxon>
        <taxon>Actinomycetota</taxon>
        <taxon>Coriobacteriia</taxon>
        <taxon>Eggerthellales</taxon>
        <taxon>Eggerthellaceae</taxon>
        <taxon>Slackia</taxon>
    </lineage>
</organism>
<dbReference type="AlphaFoldDB" id="A0A943V0Y1"/>
<reference evidence="1" key="1">
    <citation type="submission" date="2021-02" db="EMBL/GenBank/DDBJ databases">
        <title>Infant gut strain persistence is associated with maternal origin, phylogeny, and functional potential including surface adhesion and iron acquisition.</title>
        <authorList>
            <person name="Lou Y.C."/>
        </authorList>
    </citation>
    <scope>NUCLEOTIDE SEQUENCE</scope>
    <source>
        <strain evidence="1">L2_039_000G1_dasL2_039_000G1_concoct_11</strain>
    </source>
</reference>
<protein>
    <submittedName>
        <fullName evidence="1">Uncharacterized protein</fullName>
    </submittedName>
</protein>
<proteinExistence type="predicted"/>
<name>A0A943V0Y1_9ACTN</name>
<sequence length="207" mass="24189">MTSGQSDKNESKSLLLEDERRITDDTVLMHGKSAEHTKEYLGVLDFLETKGSRRQNYRHYATREKINSILSSKAIYLTNGSERNDKYDWGRFNPMFFPLKRFGICMSATTSENTLQRNRQKWAMINFDKKTLKNAMSLKQYECGHFDKNGQLVCVELLDAKKITFRLVDILCFSRKECNTESFKVGRTRDHKHRAPDGLQQIVRHKP</sequence>
<accession>A0A943V0Y1</accession>
<comment type="caution">
    <text evidence="1">The sequence shown here is derived from an EMBL/GenBank/DDBJ whole genome shotgun (WGS) entry which is preliminary data.</text>
</comment>
<dbReference type="Proteomes" id="UP000727506">
    <property type="component" value="Unassembled WGS sequence"/>
</dbReference>
<gene>
    <name evidence="1" type="ORF">KH142_06790</name>
</gene>